<dbReference type="InterPro" id="IPR001173">
    <property type="entry name" value="Glyco_trans_2-like"/>
</dbReference>
<accession>A0ABN3DJA0</accession>
<dbReference type="InterPro" id="IPR029044">
    <property type="entry name" value="Nucleotide-diphossugar_trans"/>
</dbReference>
<protein>
    <recommendedName>
        <fullName evidence="1">Glycosyltransferase 2-like domain-containing protein</fullName>
    </recommendedName>
</protein>
<dbReference type="PANTHER" id="PTHR22916">
    <property type="entry name" value="GLYCOSYLTRANSFERASE"/>
    <property type="match status" value="1"/>
</dbReference>
<dbReference type="EMBL" id="BAAATR010000004">
    <property type="protein sequence ID" value="GAA2233166.1"/>
    <property type="molecule type" value="Genomic_DNA"/>
</dbReference>
<reference evidence="2 3" key="1">
    <citation type="journal article" date="2019" name="Int. J. Syst. Evol. Microbiol.">
        <title>The Global Catalogue of Microorganisms (GCM) 10K type strain sequencing project: providing services to taxonomists for standard genome sequencing and annotation.</title>
        <authorList>
            <consortium name="The Broad Institute Genomics Platform"/>
            <consortium name="The Broad Institute Genome Sequencing Center for Infectious Disease"/>
            <person name="Wu L."/>
            <person name="Ma J."/>
        </authorList>
    </citation>
    <scope>NUCLEOTIDE SEQUENCE [LARGE SCALE GENOMIC DNA]</scope>
    <source>
        <strain evidence="2 3">JCM 7356</strain>
    </source>
</reference>
<dbReference type="Gene3D" id="3.40.50.12580">
    <property type="match status" value="1"/>
</dbReference>
<dbReference type="Pfam" id="PF04464">
    <property type="entry name" value="Glyphos_transf"/>
    <property type="match status" value="1"/>
</dbReference>
<evidence type="ECO:0000313" key="2">
    <source>
        <dbReference type="EMBL" id="GAA2233166.1"/>
    </source>
</evidence>
<dbReference type="PANTHER" id="PTHR22916:SF3">
    <property type="entry name" value="UDP-GLCNAC:BETAGAL BETA-1,3-N-ACETYLGLUCOSAMINYLTRANSFERASE-LIKE PROTEIN 1"/>
    <property type="match status" value="1"/>
</dbReference>
<feature type="domain" description="Glycosyltransferase 2-like" evidence="1">
    <location>
        <begin position="9"/>
        <end position="175"/>
    </location>
</feature>
<dbReference type="Gene3D" id="3.90.550.10">
    <property type="entry name" value="Spore Coat Polysaccharide Biosynthesis Protein SpsA, Chain A"/>
    <property type="match status" value="2"/>
</dbReference>
<organism evidence="2 3">
    <name type="scientific">Kitasatospora cystarginea</name>
    <dbReference type="NCBI Taxonomy" id="58350"/>
    <lineage>
        <taxon>Bacteria</taxon>
        <taxon>Bacillati</taxon>
        <taxon>Actinomycetota</taxon>
        <taxon>Actinomycetes</taxon>
        <taxon>Kitasatosporales</taxon>
        <taxon>Streptomycetaceae</taxon>
        <taxon>Kitasatospora</taxon>
    </lineage>
</organism>
<dbReference type="SUPFAM" id="SSF53448">
    <property type="entry name" value="Nucleotide-diphospho-sugar transferases"/>
    <property type="match status" value="2"/>
</dbReference>
<dbReference type="CDD" id="cd00761">
    <property type="entry name" value="Glyco_tranf_GTA_type"/>
    <property type="match status" value="2"/>
</dbReference>
<gene>
    <name evidence="2" type="ORF">GCM10010430_12220</name>
</gene>
<keyword evidence="3" id="KW-1185">Reference proteome</keyword>
<dbReference type="Pfam" id="PF00535">
    <property type="entry name" value="Glycos_transf_2"/>
    <property type="match status" value="2"/>
</dbReference>
<evidence type="ECO:0000259" key="1">
    <source>
        <dbReference type="Pfam" id="PF00535"/>
    </source>
</evidence>
<dbReference type="Proteomes" id="UP001500305">
    <property type="component" value="Unassembled WGS sequence"/>
</dbReference>
<dbReference type="InterPro" id="IPR007554">
    <property type="entry name" value="Glycerophosphate_synth"/>
</dbReference>
<evidence type="ECO:0000313" key="3">
    <source>
        <dbReference type="Proteomes" id="UP001500305"/>
    </source>
</evidence>
<name>A0ABN3DJA0_9ACTN</name>
<feature type="domain" description="Glycosyltransferase 2-like" evidence="1">
    <location>
        <begin position="556"/>
        <end position="684"/>
    </location>
</feature>
<dbReference type="InterPro" id="IPR043148">
    <property type="entry name" value="TagF_C"/>
</dbReference>
<dbReference type="SUPFAM" id="SSF53756">
    <property type="entry name" value="UDP-Glycosyltransferase/glycogen phosphorylase"/>
    <property type="match status" value="1"/>
</dbReference>
<proteinExistence type="predicted"/>
<sequence length="1466" mass="165826">MTSPSPAVSVVIAAYNAAGTVGRAIQSAQLQTLDAIEILVVDDHSQDNTVELVQGFAQADPRIRLIPRQANSGGVGAPRNDGVAAATGTYVMFLDADDELPNKACEELLESALRTGADLTVGRAVRVNVETGEPKVWAADLHADPEERHFAGIRDYPDLLTDPIAAAKLYRREYLLRGNVRFPEGVFYEDTLFSTVAYACAQGIVIIPRPVYRWLYETSSETPSITRRLGEIRSIADRVWVHQQADEFLIARGAYDLKIRKDLKFLAHDLKLYMGALRAGDDEYRAAFQRITAEYLETISPEAYERCGVIERIRAYCLRHGLLDAAVATADFVQRRSVVSSDVVERDGKVYWTAAGLHLPDAELHLDATLLGLHTAEFADAKLFNQVVHFQVDGQRIELAGEIHNQFGRIGLKDQLTLKGIVRKGKGVAYEYPVELFSVDTRVIRYRATLDIDEVGRALKAGGRWNFLMQVLWNGKRHTTALCIRGHELGEYRFEVGKALFEAYETVSGNLCMRTAAEHLELVAASKRSSVDWQWFTRETGVPAVPEQPERYTAAIVVPCHNAEATLLDCLWSIGVQRGIERAQVILVDDGSTDGTAGILQSFAAYRSNVTVISQARQGAGAARNAGLGKVGAPWVMFVDADDVLARNALHNLLMAAREDFADVIMGDVAQFPMQSTTPPPWQRYFGNGDRTIRNLTDTPFLLFADGIGGKLFKTLKLAEYGLRFGEGLHFDEAWLALPALLRARKISLVDRTVYLERMEEKRGSFLDSPWNHPQRSRDLLQLHLGLLAFTEQDEPRVRETVFRMVVRNYQPYLRSLHRIMSRPALAEIFPAVCAQYAPIPDELIRQYAVQPQSRLLHYAAKTGLLDVFCDPAEQPVDRPQLYADADGLYRQLAGAQTESGLLRVDKQSAILEAAEVAGGVLHLEGLLSMTGVDLAEPLHNRLELVLRSDRGEVAAPLEQDYRRDRWHVRKEKDLYAGFHARLQDGHLAQAGPGRQELFVRINDGDGEHRVDIPVTARMSLHRYKGVHRISRRRYELTVDAHGTVRLNVLARSAFGRVPGALRRGARQVRWSLPGRTGWRTRLGYWLTHPLLHHRNIWIIGERQDTAQDNGLHFFRWMRKNKKRRNAYYVIERTSPDWGKVKKYGNVLAHGSLRHRLYMLHATNLISPYDLEAYLTPRGTHKRAYLTTYGDLLRYKRVFLQHGVIYNDVSQSAQRHVTSVDLFVTSAAAENRYIAEEFGYGPGRMAQTGLPRFDALEQVRKDRRILLMPTWRRDIVAPSYNRAAQPKIPFASSEYYRFFSEFIKHPRLLAALEHFGVTLEFFPHYEIRPYLHHFSTGHPSVEVADPATRDVQDAIKECSLMVTDYSSVFFDVVYMGTPLIYVPFDFDEFYSKHYRLGYLNILTEGFGPACRTVEHAVDEVIASMAGGFVMQSPYRERVEAFFGPRDTRNSERVFKAVEELNRRRQP</sequence>
<comment type="caution">
    <text evidence="2">The sequence shown here is derived from an EMBL/GenBank/DDBJ whole genome shotgun (WGS) entry which is preliminary data.</text>
</comment>